<dbReference type="SUPFAM" id="SSF56935">
    <property type="entry name" value="Porins"/>
    <property type="match status" value="1"/>
</dbReference>
<evidence type="ECO:0000256" key="1">
    <source>
        <dbReference type="ARBA" id="ARBA00004571"/>
    </source>
</evidence>
<evidence type="ECO:0000256" key="4">
    <source>
        <dbReference type="ARBA" id="ARBA00022692"/>
    </source>
</evidence>
<keyword evidence="6" id="KW-0472">Membrane</keyword>
<dbReference type="RefSeq" id="WP_264488914.1">
    <property type="nucleotide sequence ID" value="NZ_JAPDDT010000010.1"/>
</dbReference>
<dbReference type="Pfam" id="PF03349">
    <property type="entry name" value="Toluene_X"/>
    <property type="match status" value="1"/>
</dbReference>
<reference evidence="8 9" key="1">
    <citation type="submission" date="2022-10" db="EMBL/GenBank/DDBJ databases">
        <title>Luteolibacter arcticus strain CCTCC AB 2014275, whole genome shotgun sequencing project.</title>
        <authorList>
            <person name="Zhao G."/>
            <person name="Shen L."/>
        </authorList>
    </citation>
    <scope>NUCLEOTIDE SEQUENCE [LARGE SCALE GENOMIC DNA]</scope>
    <source>
        <strain evidence="8 9">CCTCC AB 2014275</strain>
    </source>
</reference>
<comment type="similarity">
    <text evidence="2">Belongs to the OmpP1/FadL family.</text>
</comment>
<comment type="subcellular location">
    <subcellularLocation>
        <location evidence="1">Cell outer membrane</location>
        <topology evidence="1">Multi-pass membrane protein</topology>
    </subcellularLocation>
</comment>
<evidence type="ECO:0000256" key="7">
    <source>
        <dbReference type="ARBA" id="ARBA00023237"/>
    </source>
</evidence>
<dbReference type="Gene3D" id="2.40.160.60">
    <property type="entry name" value="Outer membrane protein transport protein (OMPP1/FadL/TodX)"/>
    <property type="match status" value="1"/>
</dbReference>
<dbReference type="EMBL" id="JAPDDT010000010">
    <property type="protein sequence ID" value="MCW1924805.1"/>
    <property type="molecule type" value="Genomic_DNA"/>
</dbReference>
<dbReference type="Proteomes" id="UP001320876">
    <property type="component" value="Unassembled WGS sequence"/>
</dbReference>
<evidence type="ECO:0000313" key="8">
    <source>
        <dbReference type="EMBL" id="MCW1924805.1"/>
    </source>
</evidence>
<dbReference type="InterPro" id="IPR005017">
    <property type="entry name" value="OMPP1/FadL/TodX"/>
</dbReference>
<proteinExistence type="inferred from homology"/>
<accession>A0ABT3GMQ4</accession>
<name>A0ABT3GMQ4_9BACT</name>
<sequence length="407" mass="43568">MNSRLVACSLGLIAPLCHGAGFQLHERSAAGLGRAFSGEAAMGDDATVIASNPAGMVLLEDEWSFAIGASGIFPEVEVSGIYTPPAPAPPGTVIPAPAGNVSDDAYLPYLYLAKRINDHLSFGFGAYTTFGLKSDYPLAFPARTIADFSELVSINLNPSLAWRINDQWSVGAGYDALHGEGTLVASLPSTLPALDLAGDDWGHGFNVGVLFEATESTRFGLHYRSKIDLDLEGRVISVIPAFNGPGTLSVELPASVEFSAVHDFNDWSIHGDVMWTDWSVFQELAPYIPGAPAQPPVTEENWKDSWRFALGTTWRASETWTFRAGIAYDRSPVGEANLTLRIPDADRLWLSAGFSWEFSPCWTLDFGYTHIMADDVFINDGSAATGTFQGKASGSGDIVSLGISAGF</sequence>
<keyword evidence="4" id="KW-0812">Transmembrane</keyword>
<keyword evidence="7" id="KW-0998">Cell outer membrane</keyword>
<keyword evidence="5" id="KW-0732">Signal</keyword>
<protein>
    <submittedName>
        <fullName evidence="8">Outer membrane protein transport protein</fullName>
    </submittedName>
</protein>
<evidence type="ECO:0000256" key="6">
    <source>
        <dbReference type="ARBA" id="ARBA00023136"/>
    </source>
</evidence>
<dbReference type="PANTHER" id="PTHR35093:SF8">
    <property type="entry name" value="OUTER MEMBRANE PROTEIN NMB0088-RELATED"/>
    <property type="match status" value="1"/>
</dbReference>
<organism evidence="8 9">
    <name type="scientific">Luteolibacter arcticus</name>
    <dbReference type="NCBI Taxonomy" id="1581411"/>
    <lineage>
        <taxon>Bacteria</taxon>
        <taxon>Pseudomonadati</taxon>
        <taxon>Verrucomicrobiota</taxon>
        <taxon>Verrucomicrobiia</taxon>
        <taxon>Verrucomicrobiales</taxon>
        <taxon>Verrucomicrobiaceae</taxon>
        <taxon>Luteolibacter</taxon>
    </lineage>
</organism>
<gene>
    <name evidence="8" type="ORF">OKA05_19735</name>
</gene>
<evidence type="ECO:0000256" key="5">
    <source>
        <dbReference type="ARBA" id="ARBA00022729"/>
    </source>
</evidence>
<keyword evidence="3" id="KW-1134">Transmembrane beta strand</keyword>
<evidence type="ECO:0000256" key="3">
    <source>
        <dbReference type="ARBA" id="ARBA00022452"/>
    </source>
</evidence>
<keyword evidence="9" id="KW-1185">Reference proteome</keyword>
<comment type="caution">
    <text evidence="8">The sequence shown here is derived from an EMBL/GenBank/DDBJ whole genome shotgun (WGS) entry which is preliminary data.</text>
</comment>
<dbReference type="PANTHER" id="PTHR35093">
    <property type="entry name" value="OUTER MEMBRANE PROTEIN NMB0088-RELATED"/>
    <property type="match status" value="1"/>
</dbReference>
<evidence type="ECO:0000256" key="2">
    <source>
        <dbReference type="ARBA" id="ARBA00008163"/>
    </source>
</evidence>
<evidence type="ECO:0000313" key="9">
    <source>
        <dbReference type="Proteomes" id="UP001320876"/>
    </source>
</evidence>